<organism evidence="2 3">
    <name type="scientific">Meridianimaribacter flavus</name>
    <dbReference type="NCBI Taxonomy" id="571115"/>
    <lineage>
        <taxon>Bacteria</taxon>
        <taxon>Pseudomonadati</taxon>
        <taxon>Bacteroidota</taxon>
        <taxon>Flavobacteriia</taxon>
        <taxon>Flavobacteriales</taxon>
        <taxon>Flavobacteriaceae</taxon>
        <taxon>Meridianimaribacter</taxon>
    </lineage>
</organism>
<protein>
    <submittedName>
        <fullName evidence="2">Glycosyltransferase involved in cell wall biosynthesis</fullName>
    </submittedName>
</protein>
<gene>
    <name evidence="2" type="ORF">A8975_0187</name>
</gene>
<dbReference type="RefSeq" id="WP_134198359.1">
    <property type="nucleotide sequence ID" value="NZ_SOQZ01000001.1"/>
</dbReference>
<dbReference type="Gene3D" id="3.40.50.2000">
    <property type="entry name" value="Glycogen Phosphorylase B"/>
    <property type="match status" value="2"/>
</dbReference>
<dbReference type="PANTHER" id="PTHR45947:SF3">
    <property type="entry name" value="SULFOQUINOVOSYL TRANSFERASE SQD2"/>
    <property type="match status" value="1"/>
</dbReference>
<evidence type="ECO:0000259" key="1">
    <source>
        <dbReference type="Pfam" id="PF00534"/>
    </source>
</evidence>
<dbReference type="Proteomes" id="UP000294930">
    <property type="component" value="Unassembled WGS sequence"/>
</dbReference>
<accession>A0ABY2G739</accession>
<dbReference type="EMBL" id="SOQZ01000001">
    <property type="protein sequence ID" value="TDY13594.1"/>
    <property type="molecule type" value="Genomic_DNA"/>
</dbReference>
<evidence type="ECO:0000313" key="3">
    <source>
        <dbReference type="Proteomes" id="UP000294930"/>
    </source>
</evidence>
<keyword evidence="3" id="KW-1185">Reference proteome</keyword>
<reference evidence="2 3" key="1">
    <citation type="submission" date="2019-03" db="EMBL/GenBank/DDBJ databases">
        <title>Genomic Encyclopedia of Type Strains, Phase III (KMG-III): the genomes of soil and plant-associated and newly described type strains.</title>
        <authorList>
            <person name="Whitman W."/>
        </authorList>
    </citation>
    <scope>NUCLEOTIDE SEQUENCE [LARGE SCALE GENOMIC DNA]</scope>
    <source>
        <strain evidence="2 3">CGMCC 1.10957</strain>
    </source>
</reference>
<comment type="caution">
    <text evidence="2">The sequence shown here is derived from an EMBL/GenBank/DDBJ whole genome shotgun (WGS) entry which is preliminary data.</text>
</comment>
<evidence type="ECO:0000313" key="2">
    <source>
        <dbReference type="EMBL" id="TDY13594.1"/>
    </source>
</evidence>
<dbReference type="SUPFAM" id="SSF53756">
    <property type="entry name" value="UDP-Glycosyltransferase/glycogen phosphorylase"/>
    <property type="match status" value="1"/>
</dbReference>
<dbReference type="InterPro" id="IPR050194">
    <property type="entry name" value="Glycosyltransferase_grp1"/>
</dbReference>
<dbReference type="PANTHER" id="PTHR45947">
    <property type="entry name" value="SULFOQUINOVOSYL TRANSFERASE SQD2"/>
    <property type="match status" value="1"/>
</dbReference>
<dbReference type="CDD" id="cd03801">
    <property type="entry name" value="GT4_PimA-like"/>
    <property type="match status" value="1"/>
</dbReference>
<sequence>MNKALFILHYSPPVHGASKVGDSILNSSIISQELDAKFIKIKSSDSIDVIGKFNGKKILYFIELFFKICWSLLWFRPQIIYYTASPYGFAFYRDLVVSVPIKIYRKLSKTSLFYHYHAKGIDSFVSQSSINKKLTNFLLKNTTILLISKLMKSEIRQVNTYKNVVFINNGVETTLNKEDFLNVVSQRVSSNKASVLYLSNMIKEKGYDTILETVRKVKESGLDNIEFNFAGGWATNEDEQFFNNYVKEYNLQEYATFHGLVQGEKKKSLFSNATIFVFPSRYKKEVFPISVLEALSYGLPILGFNAGAVSKIINAKIGVISNKELIFEDLKKMIVNYQSTDNYKVCREEYLSKYTIDVFERKLTDILTSS</sequence>
<dbReference type="InterPro" id="IPR001296">
    <property type="entry name" value="Glyco_trans_1"/>
</dbReference>
<feature type="domain" description="Glycosyl transferase family 1" evidence="1">
    <location>
        <begin position="189"/>
        <end position="320"/>
    </location>
</feature>
<dbReference type="Pfam" id="PF00534">
    <property type="entry name" value="Glycos_transf_1"/>
    <property type="match status" value="1"/>
</dbReference>
<name>A0ABY2G739_9FLAO</name>
<proteinExistence type="predicted"/>